<dbReference type="Gene3D" id="2.20.28.120">
    <property type="entry name" value="Ribosomal protein L33"/>
    <property type="match status" value="1"/>
</dbReference>
<keyword evidence="3" id="KW-0687">Ribonucleoprotein</keyword>
<name>A0A7R8VM77_TIMDO</name>
<evidence type="ECO:0000256" key="2">
    <source>
        <dbReference type="ARBA" id="ARBA00022980"/>
    </source>
</evidence>
<dbReference type="GO" id="GO:1990904">
    <property type="term" value="C:ribonucleoprotein complex"/>
    <property type="evidence" value="ECO:0007669"/>
    <property type="project" value="UniProtKB-KW"/>
</dbReference>
<dbReference type="GO" id="GO:0005840">
    <property type="term" value="C:ribosome"/>
    <property type="evidence" value="ECO:0007669"/>
    <property type="project" value="UniProtKB-KW"/>
</dbReference>
<dbReference type="InterPro" id="IPR038584">
    <property type="entry name" value="Ribosomal_bL33_sf"/>
</dbReference>
<protein>
    <recommendedName>
        <fullName evidence="5">Ribosomal protein L33</fullName>
    </recommendedName>
</protein>
<evidence type="ECO:0000256" key="3">
    <source>
        <dbReference type="ARBA" id="ARBA00023274"/>
    </source>
</evidence>
<sequence length="249" mass="27364">MTSCPPSQGKQGGSFREGWTLSYRYGLPAAECVVSSPPPAGSFPHKWRCIRASSKTLGGPPRGGQDYRMKYIQPEPGQLPRGQAHLNPTRNVMVLLESVVTGHKYIQIRERLAEKMEVIMFDPYSEYLARYESPTRAMRVLVSGEVTKQQLKHFLKKPPPVHPTKIRTSISPSSAAGLNTTSTLANYDTEAAVLVRKDSSSPDECSHFKPEAAGLRIISRAGNLPRPDPVGVPLPPNYTARGQEGCCLH</sequence>
<reference evidence="4" key="1">
    <citation type="submission" date="2020-11" db="EMBL/GenBank/DDBJ databases">
        <authorList>
            <person name="Tran Van P."/>
        </authorList>
    </citation>
    <scope>NUCLEOTIDE SEQUENCE</scope>
</reference>
<gene>
    <name evidence="4" type="ORF">TDIB3V08_LOCUS5813</name>
</gene>
<keyword evidence="2" id="KW-0689">Ribosomal protein</keyword>
<accession>A0A7R8VM77</accession>
<comment type="similarity">
    <text evidence="1">Belongs to the bacterial ribosomal protein bL33 family.</text>
</comment>
<proteinExistence type="inferred from homology"/>
<evidence type="ECO:0008006" key="5">
    <source>
        <dbReference type="Google" id="ProtNLM"/>
    </source>
</evidence>
<evidence type="ECO:0000256" key="1">
    <source>
        <dbReference type="ARBA" id="ARBA00007596"/>
    </source>
</evidence>
<evidence type="ECO:0000313" key="4">
    <source>
        <dbReference type="EMBL" id="CAD7199565.1"/>
    </source>
</evidence>
<dbReference type="AlphaFoldDB" id="A0A7R8VM77"/>
<dbReference type="EMBL" id="OA566841">
    <property type="protein sequence ID" value="CAD7199565.1"/>
    <property type="molecule type" value="Genomic_DNA"/>
</dbReference>
<organism evidence="4">
    <name type="scientific">Timema douglasi</name>
    <name type="common">Walking stick</name>
    <dbReference type="NCBI Taxonomy" id="61478"/>
    <lineage>
        <taxon>Eukaryota</taxon>
        <taxon>Metazoa</taxon>
        <taxon>Ecdysozoa</taxon>
        <taxon>Arthropoda</taxon>
        <taxon>Hexapoda</taxon>
        <taxon>Insecta</taxon>
        <taxon>Pterygota</taxon>
        <taxon>Neoptera</taxon>
        <taxon>Polyneoptera</taxon>
        <taxon>Phasmatodea</taxon>
        <taxon>Timematodea</taxon>
        <taxon>Timematoidea</taxon>
        <taxon>Timematidae</taxon>
        <taxon>Timema</taxon>
    </lineage>
</organism>